<dbReference type="InterPro" id="IPR036397">
    <property type="entry name" value="RNaseH_sf"/>
</dbReference>
<feature type="binding site" evidence="11">
    <location>
        <position position="178"/>
    </location>
    <ligand>
        <name>Mg(2+)</name>
        <dbReference type="ChEBI" id="CHEBI:18420"/>
        <label>2</label>
    </ligand>
</feature>
<dbReference type="InterPro" id="IPR012337">
    <property type="entry name" value="RNaseH-like_sf"/>
</dbReference>
<dbReference type="OrthoDB" id="7845843at2"/>
<keyword evidence="9 11" id="KW-0378">Hydrolase</keyword>
<feature type="binding site" evidence="11">
    <location>
        <position position="54"/>
    </location>
    <ligand>
        <name>Mg(2+)</name>
        <dbReference type="ChEBI" id="CHEBI:18420"/>
        <label>2</label>
    </ligand>
</feature>
<evidence type="ECO:0000256" key="12">
    <source>
        <dbReference type="SAM" id="MobiDB-lite"/>
    </source>
</evidence>
<evidence type="ECO:0000256" key="11">
    <source>
        <dbReference type="HAMAP-Rule" id="MF_00042"/>
    </source>
</evidence>
<dbReference type="GO" id="GO:0000287">
    <property type="term" value="F:magnesium ion binding"/>
    <property type="evidence" value="ECO:0007669"/>
    <property type="project" value="UniProtKB-UniRule"/>
</dbReference>
<dbReference type="FunFam" id="3.30.420.10:FF:000089">
    <property type="entry name" value="Ribonuclease H"/>
    <property type="match status" value="1"/>
</dbReference>
<dbReference type="SUPFAM" id="SSF53098">
    <property type="entry name" value="Ribonuclease H-like"/>
    <property type="match status" value="1"/>
</dbReference>
<dbReference type="AlphaFoldDB" id="A0A327MHT5"/>
<reference evidence="15" key="1">
    <citation type="submission" date="2018-06" db="EMBL/GenBank/DDBJ databases">
        <authorList>
            <person name="Khan S.A."/>
        </authorList>
    </citation>
    <scope>NUCLEOTIDE SEQUENCE [LARGE SCALE GENOMIC DNA]</scope>
    <source>
        <strain evidence="15">DB-1506</strain>
    </source>
</reference>
<evidence type="ECO:0000256" key="7">
    <source>
        <dbReference type="ARBA" id="ARBA00022723"/>
    </source>
</evidence>
<dbReference type="Pfam" id="PF00075">
    <property type="entry name" value="RNase_H"/>
    <property type="match status" value="1"/>
</dbReference>
<organism evidence="14 15">
    <name type="scientific">Roseicella frigidaeris</name>
    <dbReference type="NCBI Taxonomy" id="2230885"/>
    <lineage>
        <taxon>Bacteria</taxon>
        <taxon>Pseudomonadati</taxon>
        <taxon>Pseudomonadota</taxon>
        <taxon>Alphaproteobacteria</taxon>
        <taxon>Acetobacterales</taxon>
        <taxon>Roseomonadaceae</taxon>
        <taxon>Roseicella</taxon>
    </lineage>
</organism>
<dbReference type="GO" id="GO:0043137">
    <property type="term" value="P:DNA replication, removal of RNA primer"/>
    <property type="evidence" value="ECO:0007669"/>
    <property type="project" value="TreeGrafter"/>
</dbReference>
<evidence type="ECO:0000256" key="2">
    <source>
        <dbReference type="ARBA" id="ARBA00004065"/>
    </source>
</evidence>
<feature type="binding site" evidence="11">
    <location>
        <position position="114"/>
    </location>
    <ligand>
        <name>Mg(2+)</name>
        <dbReference type="ChEBI" id="CHEBI:18420"/>
        <label>1</label>
    </ligand>
</feature>
<evidence type="ECO:0000256" key="3">
    <source>
        <dbReference type="ARBA" id="ARBA00005300"/>
    </source>
</evidence>
<name>A0A327MHT5_9PROT</name>
<dbReference type="GO" id="GO:0003676">
    <property type="term" value="F:nucleic acid binding"/>
    <property type="evidence" value="ECO:0007669"/>
    <property type="project" value="InterPro"/>
</dbReference>
<dbReference type="Proteomes" id="UP000249065">
    <property type="component" value="Unassembled WGS sequence"/>
</dbReference>
<dbReference type="InterPro" id="IPR022892">
    <property type="entry name" value="RNaseHI"/>
</dbReference>
<protein>
    <recommendedName>
        <fullName evidence="5 11">Ribonuclease H</fullName>
        <shortName evidence="11">RNase H</shortName>
        <ecNumber evidence="5 11">3.1.26.4</ecNumber>
    </recommendedName>
</protein>
<evidence type="ECO:0000256" key="9">
    <source>
        <dbReference type="ARBA" id="ARBA00022801"/>
    </source>
</evidence>
<accession>A0A327MHT5</accession>
<gene>
    <name evidence="11" type="primary">rnhA</name>
    <name evidence="14" type="ORF">DOO78_05685</name>
</gene>
<comment type="catalytic activity">
    <reaction evidence="1 11">
        <text>Endonucleolytic cleavage to 5'-phosphomonoester.</text>
        <dbReference type="EC" id="3.1.26.4"/>
    </reaction>
</comment>
<evidence type="ECO:0000313" key="14">
    <source>
        <dbReference type="EMBL" id="RAI59748.1"/>
    </source>
</evidence>
<feature type="domain" description="RNase H type-1" evidence="13">
    <location>
        <begin position="45"/>
        <end position="186"/>
    </location>
</feature>
<dbReference type="EC" id="3.1.26.4" evidence="5 11"/>
<evidence type="ECO:0000256" key="10">
    <source>
        <dbReference type="ARBA" id="ARBA00022842"/>
    </source>
</evidence>
<feature type="binding site" evidence="11">
    <location>
        <position position="54"/>
    </location>
    <ligand>
        <name>Mg(2+)</name>
        <dbReference type="ChEBI" id="CHEBI:18420"/>
        <label>1</label>
    </ligand>
</feature>
<evidence type="ECO:0000256" key="8">
    <source>
        <dbReference type="ARBA" id="ARBA00022759"/>
    </source>
</evidence>
<comment type="subcellular location">
    <subcellularLocation>
        <location evidence="11">Cytoplasm</location>
    </subcellularLocation>
</comment>
<dbReference type="InterPro" id="IPR050092">
    <property type="entry name" value="RNase_H"/>
</dbReference>
<dbReference type="PANTHER" id="PTHR10642:SF26">
    <property type="entry name" value="RIBONUCLEASE H1"/>
    <property type="match status" value="1"/>
</dbReference>
<comment type="function">
    <text evidence="2 11">Endonuclease that specifically degrades the RNA of RNA-DNA hybrids.</text>
</comment>
<dbReference type="GO" id="GO:0004523">
    <property type="term" value="F:RNA-DNA hybrid ribonuclease activity"/>
    <property type="evidence" value="ECO:0007669"/>
    <property type="project" value="UniProtKB-UniRule"/>
</dbReference>
<comment type="cofactor">
    <cofactor evidence="11">
        <name>Mg(2+)</name>
        <dbReference type="ChEBI" id="CHEBI:18420"/>
    </cofactor>
    <text evidence="11">Binds 1 Mg(2+) ion per subunit. May bind a second metal ion at a regulatory site, or after substrate binding.</text>
</comment>
<proteinExistence type="inferred from homology"/>
<sequence length="189" mass="20900">MTGRRRRPGRWSPARTRWNTCASCASSPAPRGPPPLASDALAPDEAAPVEIWTDGGCKPNPGPGGWAAILRYGAVERELSGGDPATTNNRMELMAAISALEALKRPRKVVLHTDSEYVRNGISRWINGWVRNNWRNAAKEPVANMALWQRLLAAAKPHEVEWRWVRGHAGDPMNERADRLATEARLRLG</sequence>
<dbReference type="NCBIfam" id="NF001236">
    <property type="entry name" value="PRK00203.1"/>
    <property type="match status" value="1"/>
</dbReference>
<keyword evidence="8 11" id="KW-0255">Endonuclease</keyword>
<dbReference type="EMBL" id="QLIX01000003">
    <property type="protein sequence ID" value="RAI59748.1"/>
    <property type="molecule type" value="Genomic_DNA"/>
</dbReference>
<dbReference type="HAMAP" id="MF_00042">
    <property type="entry name" value="RNase_H"/>
    <property type="match status" value="1"/>
</dbReference>
<evidence type="ECO:0000259" key="13">
    <source>
        <dbReference type="PROSITE" id="PS50879"/>
    </source>
</evidence>
<keyword evidence="6 11" id="KW-0540">Nuclease</keyword>
<comment type="subunit">
    <text evidence="4 11">Monomer.</text>
</comment>
<dbReference type="GO" id="GO:0005737">
    <property type="term" value="C:cytoplasm"/>
    <property type="evidence" value="ECO:0007669"/>
    <property type="project" value="UniProtKB-SubCell"/>
</dbReference>
<keyword evidence="15" id="KW-1185">Reference proteome</keyword>
<dbReference type="InterPro" id="IPR002156">
    <property type="entry name" value="RNaseH_domain"/>
</dbReference>
<dbReference type="Gene3D" id="3.30.420.10">
    <property type="entry name" value="Ribonuclease H-like superfamily/Ribonuclease H"/>
    <property type="match status" value="1"/>
</dbReference>
<comment type="caution">
    <text evidence="14">The sequence shown here is derived from an EMBL/GenBank/DDBJ whole genome shotgun (WGS) entry which is preliminary data.</text>
</comment>
<evidence type="ECO:0000256" key="4">
    <source>
        <dbReference type="ARBA" id="ARBA00011245"/>
    </source>
</evidence>
<feature type="region of interest" description="Disordered" evidence="12">
    <location>
        <begin position="22"/>
        <end position="41"/>
    </location>
</feature>
<evidence type="ECO:0000256" key="1">
    <source>
        <dbReference type="ARBA" id="ARBA00000077"/>
    </source>
</evidence>
<feature type="binding site" evidence="11">
    <location>
        <position position="92"/>
    </location>
    <ligand>
        <name>Mg(2+)</name>
        <dbReference type="ChEBI" id="CHEBI:18420"/>
        <label>1</label>
    </ligand>
</feature>
<keyword evidence="10 11" id="KW-0460">Magnesium</keyword>
<evidence type="ECO:0000256" key="5">
    <source>
        <dbReference type="ARBA" id="ARBA00012180"/>
    </source>
</evidence>
<keyword evidence="7 11" id="KW-0479">Metal-binding</keyword>
<comment type="similarity">
    <text evidence="3 11">Belongs to the RNase H family.</text>
</comment>
<evidence type="ECO:0000256" key="6">
    <source>
        <dbReference type="ARBA" id="ARBA00022722"/>
    </source>
</evidence>
<dbReference type="CDD" id="cd09278">
    <property type="entry name" value="RNase_HI_prokaryote_like"/>
    <property type="match status" value="1"/>
</dbReference>
<dbReference type="PANTHER" id="PTHR10642">
    <property type="entry name" value="RIBONUCLEASE H1"/>
    <property type="match status" value="1"/>
</dbReference>
<dbReference type="PROSITE" id="PS50879">
    <property type="entry name" value="RNASE_H_1"/>
    <property type="match status" value="1"/>
</dbReference>
<evidence type="ECO:0000313" key="15">
    <source>
        <dbReference type="Proteomes" id="UP000249065"/>
    </source>
</evidence>
<keyword evidence="11" id="KW-0963">Cytoplasm</keyword>